<protein>
    <recommendedName>
        <fullName evidence="6">Survival protein SurE-like phosphatase/nucleotidase domain-containing protein</fullName>
    </recommendedName>
</protein>
<feature type="domain" description="Survival protein SurE-like phosphatase/nucleotidase" evidence="6">
    <location>
        <begin position="20"/>
        <end position="217"/>
    </location>
</feature>
<dbReference type="InterPro" id="IPR030048">
    <property type="entry name" value="SurE"/>
</dbReference>
<reference evidence="7" key="1">
    <citation type="submission" date="2023-03" db="EMBL/GenBank/DDBJ databases">
        <title>Complete genome of Cladonia borealis.</title>
        <authorList>
            <person name="Park H."/>
        </authorList>
    </citation>
    <scope>NUCLEOTIDE SEQUENCE</scope>
    <source>
        <strain evidence="7">ANT050790</strain>
    </source>
</reference>
<organism evidence="7 8">
    <name type="scientific">Cladonia borealis</name>
    <dbReference type="NCBI Taxonomy" id="184061"/>
    <lineage>
        <taxon>Eukaryota</taxon>
        <taxon>Fungi</taxon>
        <taxon>Dikarya</taxon>
        <taxon>Ascomycota</taxon>
        <taxon>Pezizomycotina</taxon>
        <taxon>Lecanoromycetes</taxon>
        <taxon>OSLEUM clade</taxon>
        <taxon>Lecanoromycetidae</taxon>
        <taxon>Lecanorales</taxon>
        <taxon>Lecanorineae</taxon>
        <taxon>Cladoniaceae</taxon>
        <taxon>Cladonia</taxon>
    </lineage>
</organism>
<keyword evidence="5" id="KW-0732">Signal</keyword>
<dbReference type="Gene3D" id="3.40.1210.10">
    <property type="entry name" value="Survival protein SurE-like phosphatase/nucleotidase"/>
    <property type="match status" value="1"/>
</dbReference>
<evidence type="ECO:0000256" key="2">
    <source>
        <dbReference type="ARBA" id="ARBA00022723"/>
    </source>
</evidence>
<evidence type="ECO:0000256" key="1">
    <source>
        <dbReference type="ARBA" id="ARBA00011062"/>
    </source>
</evidence>
<dbReference type="Proteomes" id="UP001166286">
    <property type="component" value="Unassembled WGS sequence"/>
</dbReference>
<feature type="region of interest" description="Disordered" evidence="4">
    <location>
        <begin position="52"/>
        <end position="76"/>
    </location>
</feature>
<gene>
    <name evidence="7" type="ORF">JMJ35_000403</name>
</gene>
<evidence type="ECO:0000313" key="8">
    <source>
        <dbReference type="Proteomes" id="UP001166286"/>
    </source>
</evidence>
<dbReference type="Pfam" id="PF01975">
    <property type="entry name" value="SurE"/>
    <property type="match status" value="1"/>
</dbReference>
<dbReference type="AlphaFoldDB" id="A0AA39R9D2"/>
<dbReference type="InterPro" id="IPR036523">
    <property type="entry name" value="SurE-like_sf"/>
</dbReference>
<feature type="chain" id="PRO_5041395801" description="Survival protein SurE-like phosphatase/nucleotidase domain-containing protein" evidence="5">
    <location>
        <begin position="18"/>
        <end position="297"/>
    </location>
</feature>
<evidence type="ECO:0000256" key="4">
    <source>
        <dbReference type="SAM" id="MobiDB-lite"/>
    </source>
</evidence>
<dbReference type="GO" id="GO:0008252">
    <property type="term" value="F:nucleotidase activity"/>
    <property type="evidence" value="ECO:0007669"/>
    <property type="project" value="InterPro"/>
</dbReference>
<name>A0AA39R9D2_9LECA</name>
<comment type="caution">
    <text evidence="7">The sequence shown here is derived from an EMBL/GenBank/DDBJ whole genome shotgun (WGS) entry which is preliminary data.</text>
</comment>
<evidence type="ECO:0000256" key="5">
    <source>
        <dbReference type="SAM" id="SignalP"/>
    </source>
</evidence>
<dbReference type="InterPro" id="IPR002828">
    <property type="entry name" value="SurE-like_Pase/nucleotidase"/>
</dbReference>
<keyword evidence="8" id="KW-1185">Reference proteome</keyword>
<comment type="similarity">
    <text evidence="1">Belongs to the SurE nucleotidase family.</text>
</comment>
<proteinExistence type="inferred from homology"/>
<dbReference type="EMBL" id="JAFEKC020000001">
    <property type="protein sequence ID" value="KAK0517248.1"/>
    <property type="molecule type" value="Genomic_DNA"/>
</dbReference>
<accession>A0AA39R9D2</accession>
<evidence type="ECO:0000256" key="3">
    <source>
        <dbReference type="ARBA" id="ARBA00022801"/>
    </source>
</evidence>
<evidence type="ECO:0000259" key="6">
    <source>
        <dbReference type="Pfam" id="PF01975"/>
    </source>
</evidence>
<dbReference type="GO" id="GO:0046872">
    <property type="term" value="F:metal ion binding"/>
    <property type="evidence" value="ECO:0007669"/>
    <property type="project" value="UniProtKB-KW"/>
</dbReference>
<sequence length="297" mass="30550">MLLTSLAFGLLPLLVKGTNVVLSNDDGWAEINIREFYYALTNAGDSVVLSAPAENESGTGSSDAPATPLTEPCEYNSCPTGSPAEGNNASMPRFNYVNSYPVTSIRYGIQTLSPKYFGGAPDIAVSGFNVGANLGTTVLISGTVGAATEASKEGIPGIAFSGTTGSQTAWDAPVQTYQTVYAGLSTNVTQTLVASGKPYLPSNIWLNVNFPAVRGSTCSSPKDFKFVLSRINTANGSTPPDVETCGSTRLPTETSVVDTAGCYASISVGVATTKADASAANQAVVLGKLKSILSCLA</sequence>
<dbReference type="PANTHER" id="PTHR30457:SF0">
    <property type="entry name" value="PHOSPHATASE, PUTATIVE (AFU_ORTHOLOGUE AFUA_4G01070)-RELATED"/>
    <property type="match status" value="1"/>
</dbReference>
<keyword evidence="3" id="KW-0378">Hydrolase</keyword>
<feature type="signal peptide" evidence="5">
    <location>
        <begin position="1"/>
        <end position="17"/>
    </location>
</feature>
<keyword evidence="2" id="KW-0479">Metal-binding</keyword>
<dbReference type="PANTHER" id="PTHR30457">
    <property type="entry name" value="5'-NUCLEOTIDASE SURE"/>
    <property type="match status" value="1"/>
</dbReference>
<dbReference type="SUPFAM" id="SSF64167">
    <property type="entry name" value="SurE-like"/>
    <property type="match status" value="1"/>
</dbReference>
<evidence type="ECO:0000313" key="7">
    <source>
        <dbReference type="EMBL" id="KAK0517248.1"/>
    </source>
</evidence>